<dbReference type="Gene3D" id="3.90.190.10">
    <property type="entry name" value="Protein tyrosine phosphatase superfamily"/>
    <property type="match status" value="1"/>
</dbReference>
<dbReference type="AlphaFoldDB" id="A0A0D6P6Z7"/>
<dbReference type="SUPFAM" id="SSF52799">
    <property type="entry name" value="(Phosphotyrosine protein) phosphatases II"/>
    <property type="match status" value="1"/>
</dbReference>
<dbReference type="InterPro" id="IPR029021">
    <property type="entry name" value="Prot-tyrosine_phosphatase-like"/>
</dbReference>
<evidence type="ECO:0000313" key="3">
    <source>
        <dbReference type="Proteomes" id="UP000032680"/>
    </source>
</evidence>
<dbReference type="GO" id="GO:0016787">
    <property type="term" value="F:hydrolase activity"/>
    <property type="evidence" value="ECO:0007669"/>
    <property type="project" value="InterPro"/>
</dbReference>
<reference evidence="2 3" key="1">
    <citation type="submission" date="2012-11" db="EMBL/GenBank/DDBJ databases">
        <title>Whole genome sequence of Acidisphaera rubrifaciens HS-AP3.</title>
        <authorList>
            <person name="Azuma Y."/>
            <person name="Higashiura N."/>
            <person name="Hirakawa H."/>
            <person name="Matsushita K."/>
        </authorList>
    </citation>
    <scope>NUCLEOTIDE SEQUENCE [LARGE SCALE GENOMIC DNA]</scope>
    <source>
        <strain evidence="2 3">HS-AP3</strain>
    </source>
</reference>
<gene>
    <name evidence="2" type="ORF">Asru_0213_05</name>
</gene>
<dbReference type="OrthoDB" id="9805710at2"/>
<sequence length="147" mass="15060">MKAIPLTDRLSVSGQLEAADFPALAAAGVRRVINNRPDGEAPGQLTAAAAAGHAAACGLEYIHIPVAFPAVRAEDVDAFRDAVLSADGPVHAHCRSGTRSANLWFIGEVLAGDMTRAEVGAAGARSGIGVTDALSWLDRHAAAPDAR</sequence>
<accession>A0A0D6P6Z7</accession>
<proteinExistence type="predicted"/>
<feature type="domain" description="Beta-lactamase hydrolase-like protein phosphatase-like" evidence="1">
    <location>
        <begin position="6"/>
        <end position="110"/>
    </location>
</feature>
<dbReference type="Pfam" id="PF04273">
    <property type="entry name" value="BLH_phosphatase"/>
    <property type="match status" value="1"/>
</dbReference>
<protein>
    <submittedName>
        <fullName evidence="2">Metallo-beta-lactamase</fullName>
    </submittedName>
</protein>
<comment type="caution">
    <text evidence="2">The sequence shown here is derived from an EMBL/GenBank/DDBJ whole genome shotgun (WGS) entry which is preliminary data.</text>
</comment>
<name>A0A0D6P6Z7_9PROT</name>
<evidence type="ECO:0000259" key="1">
    <source>
        <dbReference type="Pfam" id="PF04273"/>
    </source>
</evidence>
<keyword evidence="3" id="KW-1185">Reference proteome</keyword>
<dbReference type="NCBIfam" id="TIGR01244">
    <property type="entry name" value="TIGR01244 family sulfur transferase"/>
    <property type="match status" value="1"/>
</dbReference>
<dbReference type="Proteomes" id="UP000032680">
    <property type="component" value="Unassembled WGS sequence"/>
</dbReference>
<evidence type="ECO:0000313" key="2">
    <source>
        <dbReference type="EMBL" id="GAN76983.1"/>
    </source>
</evidence>
<dbReference type="InterPro" id="IPR005939">
    <property type="entry name" value="BLH_phosphatase-like"/>
</dbReference>
<dbReference type="RefSeq" id="WP_048860932.1">
    <property type="nucleotide sequence ID" value="NZ_BANB01000213.1"/>
</dbReference>
<organism evidence="2 3">
    <name type="scientific">Acidisphaera rubrifaciens HS-AP3</name>
    <dbReference type="NCBI Taxonomy" id="1231350"/>
    <lineage>
        <taxon>Bacteria</taxon>
        <taxon>Pseudomonadati</taxon>
        <taxon>Pseudomonadota</taxon>
        <taxon>Alphaproteobacteria</taxon>
        <taxon>Acetobacterales</taxon>
        <taxon>Acetobacteraceae</taxon>
        <taxon>Acidisphaera</taxon>
    </lineage>
</organism>
<dbReference type="EMBL" id="BANB01000213">
    <property type="protein sequence ID" value="GAN76983.1"/>
    <property type="molecule type" value="Genomic_DNA"/>
</dbReference>